<accession>A0A5N7AQW5</accession>
<feature type="compositionally biased region" description="Polar residues" evidence="1">
    <location>
        <begin position="57"/>
        <end position="78"/>
    </location>
</feature>
<keyword evidence="2" id="KW-0732">Signal</keyword>
<evidence type="ECO:0000256" key="1">
    <source>
        <dbReference type="SAM" id="MobiDB-lite"/>
    </source>
</evidence>
<dbReference type="Proteomes" id="UP000326198">
    <property type="component" value="Unassembled WGS sequence"/>
</dbReference>
<evidence type="ECO:0000256" key="2">
    <source>
        <dbReference type="SAM" id="SignalP"/>
    </source>
</evidence>
<name>A0A5N7AQW5_9EURO</name>
<evidence type="ECO:0008006" key="5">
    <source>
        <dbReference type="Google" id="ProtNLM"/>
    </source>
</evidence>
<evidence type="ECO:0000313" key="3">
    <source>
        <dbReference type="EMBL" id="KAE8371399.1"/>
    </source>
</evidence>
<gene>
    <name evidence="3" type="ORF">BDV26DRAFT_130126</name>
</gene>
<feature type="signal peptide" evidence="2">
    <location>
        <begin position="1"/>
        <end position="19"/>
    </location>
</feature>
<dbReference type="EMBL" id="ML736430">
    <property type="protein sequence ID" value="KAE8371399.1"/>
    <property type="molecule type" value="Genomic_DNA"/>
</dbReference>
<feature type="region of interest" description="Disordered" evidence="1">
    <location>
        <begin position="54"/>
        <end position="82"/>
    </location>
</feature>
<sequence length="173" mass="19692">MYWALLIIVPYLSALAVGGIPMAGSDATSRNNPKAETSKLHRYCTEWATMNPPRYLPSTSYPQPQSNSRSNRSPTLSPSLDRRADAPLPVLLVAACRMPAGGRRPLAINLDKCLGWDDNRKTFTAEYKYELPFRPGLYCFPSCRTYWLTISQRVWNCQRPMLELWVQKIPELP</sequence>
<dbReference type="OrthoDB" id="10367499at2759"/>
<keyword evidence="4" id="KW-1185">Reference proteome</keyword>
<reference evidence="3 4" key="1">
    <citation type="submission" date="2019-04" db="EMBL/GenBank/DDBJ databases">
        <title>Friends and foes A comparative genomics studyof 23 Aspergillus species from section Flavi.</title>
        <authorList>
            <consortium name="DOE Joint Genome Institute"/>
            <person name="Kjaerbolling I."/>
            <person name="Vesth T."/>
            <person name="Frisvad J.C."/>
            <person name="Nybo J.L."/>
            <person name="Theobald S."/>
            <person name="Kildgaard S."/>
            <person name="Isbrandt T."/>
            <person name="Kuo A."/>
            <person name="Sato A."/>
            <person name="Lyhne E.K."/>
            <person name="Kogle M.E."/>
            <person name="Wiebenga A."/>
            <person name="Kun R.S."/>
            <person name="Lubbers R.J."/>
            <person name="Makela M.R."/>
            <person name="Barry K."/>
            <person name="Chovatia M."/>
            <person name="Clum A."/>
            <person name="Daum C."/>
            <person name="Haridas S."/>
            <person name="He G."/>
            <person name="LaButti K."/>
            <person name="Lipzen A."/>
            <person name="Mondo S."/>
            <person name="Riley R."/>
            <person name="Salamov A."/>
            <person name="Simmons B.A."/>
            <person name="Magnuson J.K."/>
            <person name="Henrissat B."/>
            <person name="Mortensen U.H."/>
            <person name="Larsen T.O."/>
            <person name="Devries R.P."/>
            <person name="Grigoriev I.V."/>
            <person name="Machida M."/>
            <person name="Baker S.E."/>
            <person name="Andersen M.R."/>
        </authorList>
    </citation>
    <scope>NUCLEOTIDE SEQUENCE [LARGE SCALE GENOMIC DNA]</scope>
    <source>
        <strain evidence="3 4">IBT 29228</strain>
    </source>
</reference>
<proteinExistence type="predicted"/>
<dbReference type="AlphaFoldDB" id="A0A5N7AQW5"/>
<evidence type="ECO:0000313" key="4">
    <source>
        <dbReference type="Proteomes" id="UP000326198"/>
    </source>
</evidence>
<protein>
    <recommendedName>
        <fullName evidence="5">Cyanovirin-N domain-containing protein</fullName>
    </recommendedName>
</protein>
<organism evidence="3 4">
    <name type="scientific">Aspergillus bertholletiae</name>
    <dbReference type="NCBI Taxonomy" id="1226010"/>
    <lineage>
        <taxon>Eukaryota</taxon>
        <taxon>Fungi</taxon>
        <taxon>Dikarya</taxon>
        <taxon>Ascomycota</taxon>
        <taxon>Pezizomycotina</taxon>
        <taxon>Eurotiomycetes</taxon>
        <taxon>Eurotiomycetidae</taxon>
        <taxon>Eurotiales</taxon>
        <taxon>Aspergillaceae</taxon>
        <taxon>Aspergillus</taxon>
        <taxon>Aspergillus subgen. Circumdati</taxon>
    </lineage>
</organism>
<feature type="chain" id="PRO_5025070274" description="Cyanovirin-N domain-containing protein" evidence="2">
    <location>
        <begin position="20"/>
        <end position="173"/>
    </location>
</feature>